<dbReference type="EMBL" id="JACIIG010000024">
    <property type="protein sequence ID" value="MBB4571395.1"/>
    <property type="molecule type" value="Genomic_DNA"/>
</dbReference>
<evidence type="ECO:0000313" key="2">
    <source>
        <dbReference type="EMBL" id="MBB4571395.1"/>
    </source>
</evidence>
<evidence type="ECO:0000313" key="3">
    <source>
        <dbReference type="Proteomes" id="UP000543836"/>
    </source>
</evidence>
<protein>
    <submittedName>
        <fullName evidence="2">Uncharacterized protein</fullName>
    </submittedName>
</protein>
<gene>
    <name evidence="2" type="ORF">GGE60_005556</name>
</gene>
<feature type="compositionally biased region" description="Basic residues" evidence="1">
    <location>
        <begin position="93"/>
        <end position="111"/>
    </location>
</feature>
<dbReference type="Proteomes" id="UP000543836">
    <property type="component" value="Unassembled WGS sequence"/>
</dbReference>
<comment type="caution">
    <text evidence="2">The sequence shown here is derived from an EMBL/GenBank/DDBJ whole genome shotgun (WGS) entry which is preliminary data.</text>
</comment>
<accession>A0A7W7EMV8</accession>
<proteinExistence type="predicted"/>
<reference evidence="2 3" key="1">
    <citation type="submission" date="2020-08" db="EMBL/GenBank/DDBJ databases">
        <title>Genomic Encyclopedia of Type Strains, Phase IV (KMG-V): Genome sequencing to study the core and pangenomes of soil and plant-associated prokaryotes.</title>
        <authorList>
            <person name="Whitman W."/>
        </authorList>
    </citation>
    <scope>NUCLEOTIDE SEQUENCE [LARGE SCALE GENOMIC DNA]</scope>
    <source>
        <strain evidence="2 3">SEMIA 492</strain>
    </source>
</reference>
<evidence type="ECO:0000256" key="1">
    <source>
        <dbReference type="SAM" id="MobiDB-lite"/>
    </source>
</evidence>
<feature type="region of interest" description="Disordered" evidence="1">
    <location>
        <begin position="85"/>
        <end position="158"/>
    </location>
</feature>
<dbReference type="AlphaFoldDB" id="A0A7W7EMV8"/>
<keyword evidence="3" id="KW-1185">Reference proteome</keyword>
<name>A0A7W7EMV8_9HYPH</name>
<organism evidence="2 3">
    <name type="scientific">Rhizobium leucaenae</name>
    <dbReference type="NCBI Taxonomy" id="29450"/>
    <lineage>
        <taxon>Bacteria</taxon>
        <taxon>Pseudomonadati</taxon>
        <taxon>Pseudomonadota</taxon>
        <taxon>Alphaproteobacteria</taxon>
        <taxon>Hyphomicrobiales</taxon>
        <taxon>Rhizobiaceae</taxon>
        <taxon>Rhizobium/Agrobacterium group</taxon>
        <taxon>Rhizobium</taxon>
    </lineage>
</organism>
<sequence>MERSARGNYNPERPRPHFNASLYSRPCVVAQPLTLQPIQIRRFQPQSAMCPAHAPLHHSSVELGSPCPASAPIVLWMHDLKFSEATDDEREPRRHHRSRTSRRRRTSRKFVLRSSRTSMNRSGALASDCGNAPMPGPSVFVIQSSPPRTKDRPRRSRHVDRYLFGPSAPRLPVNDQIRKRVTIQPLSSAGPEPAR</sequence>